<gene>
    <name evidence="4" type="ORF">ACFO60_14975</name>
</gene>
<name>A0ABV9CFW7_9ACTN</name>
<dbReference type="PANTHER" id="PTHR34580:SF1">
    <property type="entry name" value="PROTEIN PAFC"/>
    <property type="match status" value="1"/>
</dbReference>
<evidence type="ECO:0000313" key="5">
    <source>
        <dbReference type="Proteomes" id="UP001596004"/>
    </source>
</evidence>
<dbReference type="PROSITE" id="PS52050">
    <property type="entry name" value="WYL"/>
    <property type="match status" value="1"/>
</dbReference>
<dbReference type="PIRSF" id="PIRSF016838">
    <property type="entry name" value="PafC"/>
    <property type="match status" value="1"/>
</dbReference>
<evidence type="ECO:0000259" key="3">
    <source>
        <dbReference type="Pfam" id="PF13280"/>
    </source>
</evidence>
<evidence type="ECO:0000259" key="2">
    <source>
        <dbReference type="Pfam" id="PF08279"/>
    </source>
</evidence>
<dbReference type="InterPro" id="IPR026881">
    <property type="entry name" value="WYL_dom"/>
</dbReference>
<dbReference type="InterPro" id="IPR011991">
    <property type="entry name" value="ArsR-like_HTH"/>
</dbReference>
<dbReference type="InterPro" id="IPR051534">
    <property type="entry name" value="CBASS_pafABC_assoc_protein"/>
</dbReference>
<dbReference type="Pfam" id="PF08279">
    <property type="entry name" value="HTH_11"/>
    <property type="match status" value="1"/>
</dbReference>
<dbReference type="CDD" id="cd00090">
    <property type="entry name" value="HTH_ARSR"/>
    <property type="match status" value="1"/>
</dbReference>
<dbReference type="Gene3D" id="1.10.10.10">
    <property type="entry name" value="Winged helix-like DNA-binding domain superfamily/Winged helix DNA-binding domain"/>
    <property type="match status" value="1"/>
</dbReference>
<keyword evidence="5" id="KW-1185">Reference proteome</keyword>
<feature type="compositionally biased region" description="Low complexity" evidence="1">
    <location>
        <begin position="155"/>
        <end position="168"/>
    </location>
</feature>
<feature type="region of interest" description="Disordered" evidence="1">
    <location>
        <begin position="146"/>
        <end position="206"/>
    </location>
</feature>
<feature type="domain" description="WYL" evidence="3">
    <location>
        <begin position="216"/>
        <end position="281"/>
    </location>
</feature>
<dbReference type="PANTHER" id="PTHR34580">
    <property type="match status" value="1"/>
</dbReference>
<organism evidence="4 5">
    <name type="scientific">Sphaerisporangium dianthi</name>
    <dbReference type="NCBI Taxonomy" id="1436120"/>
    <lineage>
        <taxon>Bacteria</taxon>
        <taxon>Bacillati</taxon>
        <taxon>Actinomycetota</taxon>
        <taxon>Actinomycetes</taxon>
        <taxon>Streptosporangiales</taxon>
        <taxon>Streptosporangiaceae</taxon>
        <taxon>Sphaerisporangium</taxon>
    </lineage>
</organism>
<feature type="region of interest" description="Disordered" evidence="1">
    <location>
        <begin position="110"/>
        <end position="129"/>
    </location>
</feature>
<evidence type="ECO:0000256" key="1">
    <source>
        <dbReference type="SAM" id="MobiDB-lite"/>
    </source>
</evidence>
<feature type="domain" description="Helix-turn-helix type 11" evidence="2">
    <location>
        <begin position="6"/>
        <end position="62"/>
    </location>
</feature>
<dbReference type="InterPro" id="IPR036388">
    <property type="entry name" value="WH-like_DNA-bd_sf"/>
</dbReference>
<dbReference type="InterPro" id="IPR013196">
    <property type="entry name" value="HTH_11"/>
</dbReference>
<dbReference type="InterPro" id="IPR028349">
    <property type="entry name" value="PafC-like"/>
</dbReference>
<dbReference type="Pfam" id="PF13280">
    <property type="entry name" value="WYL"/>
    <property type="match status" value="1"/>
</dbReference>
<dbReference type="SUPFAM" id="SSF46785">
    <property type="entry name" value="Winged helix' DNA-binding domain"/>
    <property type="match status" value="1"/>
</dbReference>
<protein>
    <submittedName>
        <fullName evidence="4">Helix-turn-helix transcriptional regulator</fullName>
    </submittedName>
</protein>
<evidence type="ECO:0000313" key="4">
    <source>
        <dbReference type="EMBL" id="MFC4532074.1"/>
    </source>
</evidence>
<accession>A0ABV9CFW7</accession>
<feature type="compositionally biased region" description="Gly residues" evidence="1">
    <location>
        <begin position="180"/>
        <end position="203"/>
    </location>
</feature>
<sequence length="312" mass="31998">MNRTDRLYALVEELRAISPRCRSAGELSERLQVGVRTVERDIKALRKAGVPVRAEDGGRGGYALDETGTPSPLGLTPDEAVAVAIALSRAARRPLAGGARTALRKLKAAMSASAGARPPAESGESGECGEPADAAALAALRDFGDVESPATGTTGSAKPADAEAAPGAEGSGGVDAERSGGSGVKGSGGAQGAGGAGSGGAAGSVGADGERRAAVARVIDEALLHRQVVRITYDAKSGEVTERDVEPGVFIGGRGGFWYLVGWCRLREDVRVFRLDRIAGAALTDEQAHPRRPLEEYAPHIPDLMAQDQARG</sequence>
<dbReference type="EMBL" id="JBHSFP010000008">
    <property type="protein sequence ID" value="MFC4532074.1"/>
    <property type="molecule type" value="Genomic_DNA"/>
</dbReference>
<dbReference type="InterPro" id="IPR036390">
    <property type="entry name" value="WH_DNA-bd_sf"/>
</dbReference>
<comment type="caution">
    <text evidence="4">The sequence shown here is derived from an EMBL/GenBank/DDBJ whole genome shotgun (WGS) entry which is preliminary data.</text>
</comment>
<dbReference type="RefSeq" id="WP_380840793.1">
    <property type="nucleotide sequence ID" value="NZ_JBHSFP010000008.1"/>
</dbReference>
<reference evidence="5" key="1">
    <citation type="journal article" date="2019" name="Int. J. Syst. Evol. Microbiol.">
        <title>The Global Catalogue of Microorganisms (GCM) 10K type strain sequencing project: providing services to taxonomists for standard genome sequencing and annotation.</title>
        <authorList>
            <consortium name="The Broad Institute Genomics Platform"/>
            <consortium name="The Broad Institute Genome Sequencing Center for Infectious Disease"/>
            <person name="Wu L."/>
            <person name="Ma J."/>
        </authorList>
    </citation>
    <scope>NUCLEOTIDE SEQUENCE [LARGE SCALE GENOMIC DNA]</scope>
    <source>
        <strain evidence="5">CGMCC 4.7132</strain>
    </source>
</reference>
<dbReference type="Proteomes" id="UP001596004">
    <property type="component" value="Unassembled WGS sequence"/>
</dbReference>
<proteinExistence type="predicted"/>